<dbReference type="AlphaFoldDB" id="A0A2T5Y571"/>
<proteinExistence type="inferred from homology"/>
<dbReference type="Proteomes" id="UP000244225">
    <property type="component" value="Unassembled WGS sequence"/>
</dbReference>
<feature type="domain" description="AB hydrolase-1" evidence="12">
    <location>
        <begin position="73"/>
        <end position="347"/>
    </location>
</feature>
<comment type="subcellular location">
    <subcellularLocation>
        <location evidence="2">Cytoplasm</location>
    </subcellularLocation>
</comment>
<dbReference type="GO" id="GO:0006508">
    <property type="term" value="P:proteolysis"/>
    <property type="evidence" value="ECO:0007669"/>
    <property type="project" value="UniProtKB-KW"/>
</dbReference>
<evidence type="ECO:0000256" key="2">
    <source>
        <dbReference type="ARBA" id="ARBA00004496"/>
    </source>
</evidence>
<comment type="similarity">
    <text evidence="3">Belongs to the peptidase S33 family.</text>
</comment>
<evidence type="ECO:0000256" key="5">
    <source>
        <dbReference type="ARBA" id="ARBA00021843"/>
    </source>
</evidence>
<reference evidence="13 14" key="1">
    <citation type="submission" date="2018-04" db="EMBL/GenBank/DDBJ databases">
        <title>Genomic Encyclopedia of Archaeal and Bacterial Type Strains, Phase II (KMG-II): from individual species to whole genera.</title>
        <authorList>
            <person name="Goeker M."/>
        </authorList>
    </citation>
    <scope>NUCLEOTIDE SEQUENCE [LARGE SCALE GENOMIC DNA]</scope>
    <source>
        <strain evidence="13 14">DSM 100162</strain>
    </source>
</reference>
<evidence type="ECO:0000313" key="14">
    <source>
        <dbReference type="Proteomes" id="UP000244225"/>
    </source>
</evidence>
<evidence type="ECO:0000256" key="4">
    <source>
        <dbReference type="ARBA" id="ARBA00012568"/>
    </source>
</evidence>
<keyword evidence="8" id="KW-0645">Protease</keyword>
<accession>A0A2T5Y571</accession>
<dbReference type="Pfam" id="PF00561">
    <property type="entry name" value="Abhydrolase_1"/>
    <property type="match status" value="1"/>
</dbReference>
<keyword evidence="6" id="KW-0031">Aminopeptidase</keyword>
<keyword evidence="14" id="KW-1185">Reference proteome</keyword>
<sequence length="373" mass="42275">MLMKYFFFLLLLVYTSALHAQTTPAADEYAKGRDIIRELQTIVTPNGLQESYQVEVGGVQHAVYVRGKDKENPIILFVHGGPASPLSPVMWTFQGPMEEYFTFVNYDQRASGRTYTLNDTAQLGKTLFIDQYVTDAIALAEHVREKYGKRKLILMGHSWGTIISMKAALQRPDLFYAYVGIGQVINTVKNEEISFAYALRVASEEKNEEALKELTSIAPYPGDKPLTRERIVLARKWPQYYGGLSAYRTDSRQFFAAPLLSPEYTRQEVSAINQGSLFTLEKVLPEFLEVNFDGIKSFPIPVFMFMGRHDYTTPSEPTAQWLAQVKAPKKQAIWFEHAAHLIPLEEPGKMLVSLLEHVRPLALEASGRPKKSR</sequence>
<keyword evidence="11" id="KW-0732">Signal</keyword>
<evidence type="ECO:0000313" key="13">
    <source>
        <dbReference type="EMBL" id="PTX11417.1"/>
    </source>
</evidence>
<dbReference type="GO" id="GO:0005737">
    <property type="term" value="C:cytoplasm"/>
    <property type="evidence" value="ECO:0007669"/>
    <property type="project" value="UniProtKB-SubCell"/>
</dbReference>
<dbReference type="InterPro" id="IPR029058">
    <property type="entry name" value="AB_hydrolase_fold"/>
</dbReference>
<evidence type="ECO:0000256" key="8">
    <source>
        <dbReference type="ARBA" id="ARBA00022670"/>
    </source>
</evidence>
<feature type="signal peptide" evidence="11">
    <location>
        <begin position="1"/>
        <end position="20"/>
    </location>
</feature>
<evidence type="ECO:0000256" key="7">
    <source>
        <dbReference type="ARBA" id="ARBA00022490"/>
    </source>
</evidence>
<dbReference type="RefSeq" id="WP_211318162.1">
    <property type="nucleotide sequence ID" value="NZ_QBKI01000015.1"/>
</dbReference>
<dbReference type="InterPro" id="IPR000073">
    <property type="entry name" value="AB_hydrolase_1"/>
</dbReference>
<evidence type="ECO:0000256" key="9">
    <source>
        <dbReference type="ARBA" id="ARBA00022801"/>
    </source>
</evidence>
<dbReference type="GO" id="GO:0004177">
    <property type="term" value="F:aminopeptidase activity"/>
    <property type="evidence" value="ECO:0007669"/>
    <property type="project" value="UniProtKB-KW"/>
</dbReference>
<evidence type="ECO:0000256" key="6">
    <source>
        <dbReference type="ARBA" id="ARBA00022438"/>
    </source>
</evidence>
<dbReference type="PANTHER" id="PTHR43722:SF1">
    <property type="entry name" value="PROLINE IMINOPEPTIDASE"/>
    <property type="match status" value="1"/>
</dbReference>
<evidence type="ECO:0000259" key="12">
    <source>
        <dbReference type="Pfam" id="PF00561"/>
    </source>
</evidence>
<keyword evidence="9" id="KW-0378">Hydrolase</keyword>
<gene>
    <name evidence="13" type="ORF">C8N40_11594</name>
</gene>
<dbReference type="PANTHER" id="PTHR43722">
    <property type="entry name" value="PROLINE IMINOPEPTIDASE"/>
    <property type="match status" value="1"/>
</dbReference>
<dbReference type="SUPFAM" id="SSF53474">
    <property type="entry name" value="alpha/beta-Hydrolases"/>
    <property type="match status" value="1"/>
</dbReference>
<organism evidence="13 14">
    <name type="scientific">Pontibacter mucosus</name>
    <dbReference type="NCBI Taxonomy" id="1649266"/>
    <lineage>
        <taxon>Bacteria</taxon>
        <taxon>Pseudomonadati</taxon>
        <taxon>Bacteroidota</taxon>
        <taxon>Cytophagia</taxon>
        <taxon>Cytophagales</taxon>
        <taxon>Hymenobacteraceae</taxon>
        <taxon>Pontibacter</taxon>
    </lineage>
</organism>
<name>A0A2T5Y571_9BACT</name>
<evidence type="ECO:0000256" key="11">
    <source>
        <dbReference type="SAM" id="SignalP"/>
    </source>
</evidence>
<dbReference type="InterPro" id="IPR005944">
    <property type="entry name" value="Pro_iminopeptidase"/>
</dbReference>
<evidence type="ECO:0000256" key="3">
    <source>
        <dbReference type="ARBA" id="ARBA00010088"/>
    </source>
</evidence>
<keyword evidence="7" id="KW-0963">Cytoplasm</keyword>
<comment type="caution">
    <text evidence="13">The sequence shown here is derived from an EMBL/GenBank/DDBJ whole genome shotgun (WGS) entry which is preliminary data.</text>
</comment>
<dbReference type="PRINTS" id="PR00793">
    <property type="entry name" value="PROAMNOPTASE"/>
</dbReference>
<comment type="catalytic activity">
    <reaction evidence="1">
        <text>Release of N-terminal proline from a peptide.</text>
        <dbReference type="EC" id="3.4.11.5"/>
    </reaction>
</comment>
<feature type="chain" id="PRO_5015588894" description="Proline iminopeptidase" evidence="11">
    <location>
        <begin position="21"/>
        <end position="373"/>
    </location>
</feature>
<dbReference type="Gene3D" id="3.40.50.1820">
    <property type="entry name" value="alpha/beta hydrolase"/>
    <property type="match status" value="1"/>
</dbReference>
<dbReference type="InterPro" id="IPR002410">
    <property type="entry name" value="Peptidase_S33"/>
</dbReference>
<dbReference type="EC" id="3.4.11.5" evidence="4"/>
<evidence type="ECO:0000256" key="1">
    <source>
        <dbReference type="ARBA" id="ARBA00001585"/>
    </source>
</evidence>
<evidence type="ECO:0000256" key="10">
    <source>
        <dbReference type="ARBA" id="ARBA00029605"/>
    </source>
</evidence>
<dbReference type="EMBL" id="QBKI01000015">
    <property type="protein sequence ID" value="PTX11417.1"/>
    <property type="molecule type" value="Genomic_DNA"/>
</dbReference>
<protein>
    <recommendedName>
        <fullName evidence="5">Proline iminopeptidase</fullName>
        <ecNumber evidence="4">3.4.11.5</ecNumber>
    </recommendedName>
    <alternativeName>
        <fullName evidence="10">Prolyl aminopeptidase</fullName>
    </alternativeName>
</protein>